<keyword evidence="6 8" id="KW-0862">Zinc</keyword>
<comment type="cofactor">
    <cofactor evidence="8">
        <name>Zn(2+)</name>
        <dbReference type="ChEBI" id="CHEBI:29105"/>
    </cofactor>
    <text evidence="8">Binds 1 zinc ion per subunit.</text>
</comment>
<evidence type="ECO:0000256" key="5">
    <source>
        <dbReference type="ARBA" id="ARBA00022801"/>
    </source>
</evidence>
<dbReference type="NCBIfam" id="NF008113">
    <property type="entry name" value="PRK10860.1"/>
    <property type="match status" value="1"/>
</dbReference>
<reference evidence="10" key="1">
    <citation type="submission" date="2022-08" db="EMBL/GenBank/DDBJ databases">
        <authorList>
            <person name="Dzunkova M."/>
            <person name="La Clair J."/>
            <person name="Tyml T."/>
            <person name="Doud D."/>
            <person name="Schulz F."/>
            <person name="Piquer S."/>
            <person name="Porcel Sanchis D."/>
            <person name="Osborn A."/>
            <person name="Robinson D."/>
            <person name="Louie K.B."/>
            <person name="Bowen B.P."/>
            <person name="Bowers R."/>
            <person name="Lee J."/>
            <person name="Arnau Llombart V."/>
            <person name="Diaz Villanueva W."/>
            <person name="Gosliner T."/>
            <person name="Northen T."/>
            <person name="Cheng J.-F."/>
            <person name="Burkart M.D."/>
            <person name="Woyke T."/>
        </authorList>
    </citation>
    <scope>NUCLEOTIDE SEQUENCE</scope>
    <source>
        <strain evidence="10">Df01</strain>
    </source>
</reference>
<organism evidence="10 11">
    <name type="scientific">Candidatus Doriopsillibacter californiensis</name>
    <dbReference type="NCBI Taxonomy" id="2970740"/>
    <lineage>
        <taxon>Bacteria</taxon>
        <taxon>Pseudomonadati</taxon>
        <taxon>Pseudomonadota</taxon>
        <taxon>Gammaproteobacteria</taxon>
        <taxon>Candidatus Tethybacterales</taxon>
        <taxon>Candidatus Persebacteraceae</taxon>
        <taxon>Candidatus Doriopsillibacter</taxon>
    </lineage>
</organism>
<keyword evidence="4 8" id="KW-0479">Metal-binding</keyword>
<dbReference type="GO" id="GO:0052717">
    <property type="term" value="F:tRNA-specific adenosine-34 deaminase activity"/>
    <property type="evidence" value="ECO:0007669"/>
    <property type="project" value="UniProtKB-EC"/>
</dbReference>
<evidence type="ECO:0000313" key="11">
    <source>
        <dbReference type="Proteomes" id="UP001168167"/>
    </source>
</evidence>
<comment type="subunit">
    <text evidence="2 8">Homodimer.</text>
</comment>
<dbReference type="SUPFAM" id="SSF53927">
    <property type="entry name" value="Cytidine deaminase-like"/>
    <property type="match status" value="1"/>
</dbReference>
<dbReference type="CDD" id="cd01285">
    <property type="entry name" value="nucleoside_deaminase"/>
    <property type="match status" value="1"/>
</dbReference>
<dbReference type="EMBL" id="JANQAO010000001">
    <property type="protein sequence ID" value="MDM5147139.1"/>
    <property type="molecule type" value="Genomic_DNA"/>
</dbReference>
<dbReference type="HAMAP" id="MF_00972">
    <property type="entry name" value="tRNA_aden_deaminase"/>
    <property type="match status" value="1"/>
</dbReference>
<dbReference type="InterPro" id="IPR028883">
    <property type="entry name" value="tRNA_aden_deaminase"/>
</dbReference>
<comment type="similarity">
    <text evidence="1">Belongs to the cytidine and deoxycytidylate deaminase family. ADAT2 subfamily.</text>
</comment>
<dbReference type="InterPro" id="IPR016193">
    <property type="entry name" value="Cytidine_deaminase-like"/>
</dbReference>
<evidence type="ECO:0000256" key="3">
    <source>
        <dbReference type="ARBA" id="ARBA00022694"/>
    </source>
</evidence>
<keyword evidence="3 8" id="KW-0819">tRNA processing</keyword>
<name>A0ABT7QKB9_9GAMM</name>
<dbReference type="InterPro" id="IPR002125">
    <property type="entry name" value="CMP_dCMP_dom"/>
</dbReference>
<dbReference type="PANTHER" id="PTHR11079">
    <property type="entry name" value="CYTOSINE DEAMINASE FAMILY MEMBER"/>
    <property type="match status" value="1"/>
</dbReference>
<comment type="function">
    <text evidence="8">Catalyzes the deamination of adenosine to inosine at the wobble position 34 of tRNA(Arg2).</text>
</comment>
<reference evidence="10" key="2">
    <citation type="journal article" date="2023" name="Microbiome">
        <title>Synthase-selected sorting approach identifies a beta-lactone synthase in a nudibranch symbiotic bacterium.</title>
        <authorList>
            <person name="Dzunkova M."/>
            <person name="La Clair J.J."/>
            <person name="Tyml T."/>
            <person name="Doud D."/>
            <person name="Schulz F."/>
            <person name="Piquer-Esteban S."/>
            <person name="Porcel Sanchis D."/>
            <person name="Osborn A."/>
            <person name="Robinson D."/>
            <person name="Louie K.B."/>
            <person name="Bowen B.P."/>
            <person name="Bowers R.M."/>
            <person name="Lee J."/>
            <person name="Arnau V."/>
            <person name="Diaz-Villanueva W."/>
            <person name="Stepanauskas R."/>
            <person name="Gosliner T."/>
            <person name="Date S.V."/>
            <person name="Northen T.R."/>
            <person name="Cheng J.F."/>
            <person name="Burkart M.D."/>
            <person name="Woyke T."/>
        </authorList>
    </citation>
    <scope>NUCLEOTIDE SEQUENCE</scope>
    <source>
        <strain evidence="10">Df01</strain>
    </source>
</reference>
<evidence type="ECO:0000256" key="2">
    <source>
        <dbReference type="ARBA" id="ARBA00011738"/>
    </source>
</evidence>
<accession>A0ABT7QKB9</accession>
<evidence type="ECO:0000256" key="4">
    <source>
        <dbReference type="ARBA" id="ARBA00022723"/>
    </source>
</evidence>
<dbReference type="PROSITE" id="PS51747">
    <property type="entry name" value="CYT_DCMP_DEAMINASES_2"/>
    <property type="match status" value="1"/>
</dbReference>
<keyword evidence="11" id="KW-1185">Reference proteome</keyword>
<dbReference type="PROSITE" id="PS00903">
    <property type="entry name" value="CYT_DCMP_DEAMINASES_1"/>
    <property type="match status" value="1"/>
</dbReference>
<feature type="domain" description="CMP/dCMP-type deaminase" evidence="9">
    <location>
        <begin position="15"/>
        <end position="127"/>
    </location>
</feature>
<keyword evidence="5 8" id="KW-0378">Hydrolase</keyword>
<comment type="caution">
    <text evidence="10">The sequence shown here is derived from an EMBL/GenBank/DDBJ whole genome shotgun (WGS) entry which is preliminary data.</text>
</comment>
<evidence type="ECO:0000256" key="1">
    <source>
        <dbReference type="ARBA" id="ARBA00010669"/>
    </source>
</evidence>
<evidence type="ECO:0000256" key="7">
    <source>
        <dbReference type="ARBA" id="ARBA00048045"/>
    </source>
</evidence>
<dbReference type="PANTHER" id="PTHR11079:SF202">
    <property type="entry name" value="TRNA-SPECIFIC ADENOSINE DEAMINASE"/>
    <property type="match status" value="1"/>
</dbReference>
<dbReference type="EC" id="3.5.4.33" evidence="8"/>
<comment type="catalytic activity">
    <reaction evidence="7 8">
        <text>adenosine(34) in tRNA + H2O + H(+) = inosine(34) in tRNA + NH4(+)</text>
        <dbReference type="Rhea" id="RHEA:43168"/>
        <dbReference type="Rhea" id="RHEA-COMP:10373"/>
        <dbReference type="Rhea" id="RHEA-COMP:10374"/>
        <dbReference type="ChEBI" id="CHEBI:15377"/>
        <dbReference type="ChEBI" id="CHEBI:15378"/>
        <dbReference type="ChEBI" id="CHEBI:28938"/>
        <dbReference type="ChEBI" id="CHEBI:74411"/>
        <dbReference type="ChEBI" id="CHEBI:82852"/>
        <dbReference type="EC" id="3.5.4.33"/>
    </reaction>
</comment>
<evidence type="ECO:0000313" key="10">
    <source>
        <dbReference type="EMBL" id="MDM5147139.1"/>
    </source>
</evidence>
<gene>
    <name evidence="8 10" type="primary">tadA</name>
    <name evidence="10" type="ORF">NQX30_01925</name>
</gene>
<protein>
    <recommendedName>
        <fullName evidence="8">tRNA-specific adenosine deaminase</fullName>
        <ecNumber evidence="8">3.5.4.33</ecNumber>
    </recommendedName>
</protein>
<evidence type="ECO:0000256" key="6">
    <source>
        <dbReference type="ARBA" id="ARBA00022833"/>
    </source>
</evidence>
<feature type="active site" description="Proton donor" evidence="8">
    <location>
        <position position="69"/>
    </location>
</feature>
<evidence type="ECO:0000259" key="9">
    <source>
        <dbReference type="PROSITE" id="PS51747"/>
    </source>
</evidence>
<evidence type="ECO:0000256" key="8">
    <source>
        <dbReference type="HAMAP-Rule" id="MF_00972"/>
    </source>
</evidence>
<feature type="binding site" evidence="8">
    <location>
        <position position="97"/>
    </location>
    <ligand>
        <name>Zn(2+)</name>
        <dbReference type="ChEBI" id="CHEBI:29105"/>
        <note>catalytic</note>
    </ligand>
</feature>
<sequence>MCKNAAVVFSAEYSEHARHAMQQALELAVTAATDGEVPVGAVIYDNDGTIIGEGYNRVIANSDVSAHAEMAALRAACRVRHNYRLPDCHLAVTLEPCAMCAGAIFHARLRSVIYATADPKTGALGSVSALHKERKFNHHTEVASGLYADEAAAVLRDFFRQRR</sequence>
<dbReference type="Proteomes" id="UP001168167">
    <property type="component" value="Unassembled WGS sequence"/>
</dbReference>
<dbReference type="Pfam" id="PF00383">
    <property type="entry name" value="dCMP_cyt_deam_1"/>
    <property type="match status" value="1"/>
</dbReference>
<dbReference type="Gene3D" id="3.40.140.10">
    <property type="entry name" value="Cytidine Deaminase, domain 2"/>
    <property type="match status" value="1"/>
</dbReference>
<proteinExistence type="inferred from homology"/>
<dbReference type="InterPro" id="IPR016192">
    <property type="entry name" value="APOBEC/CMP_deaminase_Zn-bd"/>
</dbReference>
<feature type="binding site" evidence="8">
    <location>
        <position position="67"/>
    </location>
    <ligand>
        <name>Zn(2+)</name>
        <dbReference type="ChEBI" id="CHEBI:29105"/>
        <note>catalytic</note>
    </ligand>
</feature>
<feature type="binding site" evidence="8">
    <location>
        <position position="100"/>
    </location>
    <ligand>
        <name>Zn(2+)</name>
        <dbReference type="ChEBI" id="CHEBI:29105"/>
        <note>catalytic</note>
    </ligand>
</feature>